<dbReference type="InterPro" id="IPR037197">
    <property type="entry name" value="WWE_dom_sf"/>
</dbReference>
<dbReference type="FunCoup" id="A0A6P7IHS9">
    <property type="interactions" value="880"/>
</dbReference>
<keyword evidence="3" id="KW-0963">Cytoplasm</keyword>
<keyword evidence="8 11" id="KW-0862">Zinc</keyword>
<dbReference type="Pfam" id="PF24356">
    <property type="entry name" value="WHD_PARP12"/>
    <property type="match status" value="1"/>
</dbReference>
<evidence type="ECO:0000256" key="1">
    <source>
        <dbReference type="ARBA" id="ARBA00004123"/>
    </source>
</evidence>
<dbReference type="Pfam" id="PF23466">
    <property type="entry name" value="WWE_4"/>
    <property type="match status" value="1"/>
</dbReference>
<evidence type="ECO:0000313" key="17">
    <source>
        <dbReference type="RefSeq" id="XP_028264306.1"/>
    </source>
</evidence>
<dbReference type="Pfam" id="PF02825">
    <property type="entry name" value="WWE"/>
    <property type="match status" value="1"/>
</dbReference>
<dbReference type="SUPFAM" id="SSF56399">
    <property type="entry name" value="ADP-ribosylation"/>
    <property type="match status" value="1"/>
</dbReference>
<dbReference type="InterPro" id="IPR000571">
    <property type="entry name" value="Znf_CCCH"/>
</dbReference>
<evidence type="ECO:0000256" key="5">
    <source>
        <dbReference type="ARBA" id="ARBA00022723"/>
    </source>
</evidence>
<feature type="domain" description="PARP catalytic" evidence="15">
    <location>
        <begin position="496"/>
        <end position="690"/>
    </location>
</feature>
<reference evidence="17" key="1">
    <citation type="submission" date="2025-08" db="UniProtKB">
        <authorList>
            <consortium name="RefSeq"/>
        </authorList>
    </citation>
    <scope>IDENTIFICATION</scope>
</reference>
<dbReference type="Gene3D" id="3.30.720.50">
    <property type="match status" value="1"/>
</dbReference>
<evidence type="ECO:0000259" key="13">
    <source>
        <dbReference type="PROSITE" id="PS50103"/>
    </source>
</evidence>
<keyword evidence="9" id="KW-0539">Nucleus</keyword>
<dbReference type="CDD" id="cd01439">
    <property type="entry name" value="TCCD_inducible_PARP_like"/>
    <property type="match status" value="1"/>
</dbReference>
<evidence type="ECO:0000259" key="15">
    <source>
        <dbReference type="PROSITE" id="PS51059"/>
    </source>
</evidence>
<dbReference type="RefSeq" id="XP_028264306.1">
    <property type="nucleotide sequence ID" value="XM_028408505.1"/>
</dbReference>
<dbReference type="PANTHER" id="PTHR45740">
    <property type="entry name" value="POLY [ADP-RIBOSE] POLYMERASE"/>
    <property type="match status" value="1"/>
</dbReference>
<dbReference type="Proteomes" id="UP000515145">
    <property type="component" value="Chromosome 6"/>
</dbReference>
<dbReference type="PROSITE" id="PS50103">
    <property type="entry name" value="ZF_C3H1"/>
    <property type="match status" value="3"/>
</dbReference>
<dbReference type="GO" id="GO:0005737">
    <property type="term" value="C:cytoplasm"/>
    <property type="evidence" value="ECO:0007669"/>
    <property type="project" value="UniProtKB-SubCell"/>
</dbReference>
<name>A0A6P7IHS9_9TELE</name>
<evidence type="ECO:0000259" key="14">
    <source>
        <dbReference type="PROSITE" id="PS50918"/>
    </source>
</evidence>
<dbReference type="GO" id="GO:0003950">
    <property type="term" value="F:NAD+ poly-ADP-ribosyltransferase activity"/>
    <property type="evidence" value="ECO:0007669"/>
    <property type="project" value="InterPro"/>
</dbReference>
<feature type="domain" description="C3H1-type" evidence="13">
    <location>
        <begin position="265"/>
        <end position="292"/>
    </location>
</feature>
<evidence type="ECO:0000256" key="6">
    <source>
        <dbReference type="ARBA" id="ARBA00022737"/>
    </source>
</evidence>
<dbReference type="InParanoid" id="A0A6P7IHS9"/>
<keyword evidence="4" id="KW-0597">Phosphoprotein</keyword>
<dbReference type="CTD" id="567195"/>
<feature type="region of interest" description="Disordered" evidence="12">
    <location>
        <begin position="230"/>
        <end position="263"/>
    </location>
</feature>
<comment type="subcellular location">
    <subcellularLocation>
        <location evidence="2">Cytoplasm</location>
    </subcellularLocation>
    <subcellularLocation>
        <location evidence="1">Nucleus</location>
    </subcellularLocation>
</comment>
<feature type="compositionally biased region" description="Polar residues" evidence="12">
    <location>
        <begin position="239"/>
        <end position="256"/>
    </location>
</feature>
<gene>
    <name evidence="17" type="primary">parp12a</name>
</gene>
<evidence type="ECO:0000256" key="9">
    <source>
        <dbReference type="ARBA" id="ARBA00023242"/>
    </source>
</evidence>
<dbReference type="InterPro" id="IPR012317">
    <property type="entry name" value="Poly(ADP-ribose)pol_cat_dom"/>
</dbReference>
<feature type="zinc finger region" description="C3H1-type" evidence="11">
    <location>
        <begin position="176"/>
        <end position="198"/>
    </location>
</feature>
<evidence type="ECO:0000256" key="2">
    <source>
        <dbReference type="ARBA" id="ARBA00004496"/>
    </source>
</evidence>
<evidence type="ECO:0000256" key="11">
    <source>
        <dbReference type="PROSITE-ProRule" id="PRU00723"/>
    </source>
</evidence>
<feature type="domain" description="C3H1-type" evidence="13">
    <location>
        <begin position="93"/>
        <end position="115"/>
    </location>
</feature>
<dbReference type="GO" id="GO:1990404">
    <property type="term" value="F:NAD+-protein mono-ADP-ribosyltransferase activity"/>
    <property type="evidence" value="ECO:0007669"/>
    <property type="project" value="TreeGrafter"/>
</dbReference>
<keyword evidence="6" id="KW-0677">Repeat</keyword>
<dbReference type="InterPro" id="IPR057602">
    <property type="entry name" value="Zfn-CCCH_PARP12"/>
</dbReference>
<evidence type="ECO:0000256" key="4">
    <source>
        <dbReference type="ARBA" id="ARBA00022553"/>
    </source>
</evidence>
<dbReference type="GeneID" id="114437673"/>
<dbReference type="PROSITE" id="PS51059">
    <property type="entry name" value="PARP_CATALYTIC"/>
    <property type="match status" value="1"/>
</dbReference>
<feature type="zinc finger region" description="C3H1-type" evidence="11">
    <location>
        <begin position="93"/>
        <end position="115"/>
    </location>
</feature>
<dbReference type="Gene3D" id="4.10.1000.10">
    <property type="entry name" value="Zinc finger, CCCH-type"/>
    <property type="match status" value="1"/>
</dbReference>
<dbReference type="InterPro" id="IPR051712">
    <property type="entry name" value="ARTD-AVP"/>
</dbReference>
<dbReference type="Pfam" id="PF25261">
    <property type="entry name" value="zf-CCCH_PARP12"/>
    <property type="match status" value="1"/>
</dbReference>
<evidence type="ECO:0000256" key="3">
    <source>
        <dbReference type="ARBA" id="ARBA00022490"/>
    </source>
</evidence>
<dbReference type="Gene3D" id="3.90.228.10">
    <property type="match status" value="1"/>
</dbReference>
<dbReference type="PANTHER" id="PTHR45740:SF6">
    <property type="entry name" value="PROTEIN MONO-ADP-RIBOSYLTRANSFERASE PARP12"/>
    <property type="match status" value="1"/>
</dbReference>
<feature type="zinc finger region" description="C3H1-type" evidence="11">
    <location>
        <begin position="265"/>
        <end position="292"/>
    </location>
</feature>
<dbReference type="InterPro" id="IPR004170">
    <property type="entry name" value="WWE_dom"/>
</dbReference>
<evidence type="ECO:0000313" key="16">
    <source>
        <dbReference type="Proteomes" id="UP000515145"/>
    </source>
</evidence>
<dbReference type="GO" id="GO:0005634">
    <property type="term" value="C:nucleus"/>
    <property type="evidence" value="ECO:0007669"/>
    <property type="project" value="UniProtKB-SubCell"/>
</dbReference>
<proteinExistence type="inferred from homology"/>
<accession>A0A6P7IHS9</accession>
<feature type="domain" description="WWE" evidence="14">
    <location>
        <begin position="375"/>
        <end position="467"/>
    </location>
</feature>
<sequence>MASSVSKLIIKILCDNQGSLDFRELDVELARSFTVADSVLRSVLFDDGKIAILRGKEPTIRGQFMSPDSVVVAKTSLRLCQKRECTRCDGLHLCRYFVCGDCNFGSRCKNSHSLASPHNAEVLRRSGLHDLTEKQLFQLLLQNDPFLLPEICPHYNKGDGLYGSCRFTTSCTKLHVCQHFFQDDCKFGNSCKRQHSINTGGMKHFQGYSQEILHKIYRNKLIITQEGQATVAPVPTPQPSQQQASRSNPGSPTSVVCPTKPKTDADRSEICLYFIRGHCSFKETCVRVHWLLPYRWQVLDSNGETWKDLPNMEEVEKAYCDPAQNTSCMDQPSSISGLFRALSFQSSASPNVQSVDFKTMTCGGSPVRRLSTASSVLKPPHYILTTEWVWYWRDDGGAWLEFGLGDSDKASTITSQTLENVYLADKDAAIPFSAGKQHYVLHFKDGTRAELMYQENLKHKTRREVRRRPRFVSTQDVAVKKSPPLVSTNSTTAGIVPPNWDKSALPEYGYKLIHLPKTASDYKSIETLFQRTMPTSRINSIQRIQNPSLWKVFQWQEEQMKKKNGGNSINRLYLFHGTEESLIEAICEQNFDWRMCGVHGTAYGKGSYFARDASYSDRYARAKGRPNKIVFVALVLVGEYTKGNSAYARPPSKGPGTMLYDSCVDNQSNPSIYVIFEKHQIYPEYVINYS</sequence>
<evidence type="ECO:0000256" key="8">
    <source>
        <dbReference type="ARBA" id="ARBA00022833"/>
    </source>
</evidence>
<evidence type="ECO:0000256" key="12">
    <source>
        <dbReference type="SAM" id="MobiDB-lite"/>
    </source>
</evidence>
<dbReference type="SMART" id="SM00356">
    <property type="entry name" value="ZnF_C3H1"/>
    <property type="match status" value="3"/>
</dbReference>
<keyword evidence="7 11" id="KW-0863">Zinc-finger</keyword>
<evidence type="ECO:0000256" key="10">
    <source>
        <dbReference type="ARBA" id="ARBA00024347"/>
    </source>
</evidence>
<dbReference type="SUPFAM" id="SSF117839">
    <property type="entry name" value="WWE domain"/>
    <property type="match status" value="1"/>
</dbReference>
<dbReference type="GO" id="GO:0008270">
    <property type="term" value="F:zinc ion binding"/>
    <property type="evidence" value="ECO:0007669"/>
    <property type="project" value="UniProtKB-KW"/>
</dbReference>
<keyword evidence="5 11" id="KW-0479">Metal-binding</keyword>
<evidence type="ECO:0000256" key="7">
    <source>
        <dbReference type="ARBA" id="ARBA00022771"/>
    </source>
</evidence>
<dbReference type="PROSITE" id="PS50918">
    <property type="entry name" value="WWE"/>
    <property type="match status" value="1"/>
</dbReference>
<protein>
    <submittedName>
        <fullName evidence="17">Protein mono-ADP-ribosyltransferase PARP12</fullName>
    </submittedName>
</protein>
<dbReference type="OrthoDB" id="6133115at2759"/>
<comment type="similarity">
    <text evidence="10">Belongs to the ARTD/PARP family.</text>
</comment>
<organism evidence="16 17">
    <name type="scientific">Parambassis ranga</name>
    <name type="common">Indian glassy fish</name>
    <dbReference type="NCBI Taxonomy" id="210632"/>
    <lineage>
        <taxon>Eukaryota</taxon>
        <taxon>Metazoa</taxon>
        <taxon>Chordata</taxon>
        <taxon>Craniata</taxon>
        <taxon>Vertebrata</taxon>
        <taxon>Euteleostomi</taxon>
        <taxon>Actinopterygii</taxon>
        <taxon>Neopterygii</taxon>
        <taxon>Teleostei</taxon>
        <taxon>Neoteleostei</taxon>
        <taxon>Acanthomorphata</taxon>
        <taxon>Ovalentaria</taxon>
        <taxon>Ambassidae</taxon>
        <taxon>Parambassis</taxon>
    </lineage>
</organism>
<feature type="domain" description="C3H1-type" evidence="13">
    <location>
        <begin position="176"/>
        <end position="198"/>
    </location>
</feature>
<dbReference type="AlphaFoldDB" id="A0A6P7IHS9"/>
<keyword evidence="16" id="KW-1185">Reference proteome</keyword>
<dbReference type="Pfam" id="PF00644">
    <property type="entry name" value="PARP"/>
    <property type="match status" value="1"/>
</dbReference>
<dbReference type="InterPro" id="IPR056226">
    <property type="entry name" value="WH_PARP12"/>
</dbReference>